<dbReference type="STRING" id="351160.NRC4"/>
<sequence>MPPKPPCCPACAHVSGKTGGWGVPGDQGDFFQGEVREVRRSERRKVSGRRIGEEKSAVGNRLENACIRRRSTGEHPGIGTVKI</sequence>
<organism evidence="1 2">
    <name type="scientific">Methanocella arvoryzae (strain DSM 22066 / NBRC 105507 / MRE50)</name>
    <dbReference type="NCBI Taxonomy" id="351160"/>
    <lineage>
        <taxon>Archaea</taxon>
        <taxon>Methanobacteriati</taxon>
        <taxon>Methanobacteriota</taxon>
        <taxon>Stenosarchaea group</taxon>
        <taxon>Methanomicrobia</taxon>
        <taxon>Methanocellales</taxon>
        <taxon>Methanocellaceae</taxon>
        <taxon>Methanocella</taxon>
    </lineage>
</organism>
<reference evidence="1 2" key="1">
    <citation type="journal article" date="2006" name="Science">
        <title>Genome of rice cluster I archaea -- the key methane producers in the rice rhizosphere.</title>
        <authorList>
            <person name="Erkel C."/>
            <person name="Kube M."/>
            <person name="Reinhardt R."/>
            <person name="Liesack W."/>
        </authorList>
    </citation>
    <scope>NUCLEOTIDE SEQUENCE [LARGE SCALE GENOMIC DNA]</scope>
    <source>
        <strain evidence="2">DSM 22066 / NBRC 105507 / MRE50</strain>
    </source>
</reference>
<dbReference type="EMBL" id="AM114193">
    <property type="protein sequence ID" value="CAJ35115.1"/>
    <property type="molecule type" value="Genomic_DNA"/>
</dbReference>
<keyword evidence="2" id="KW-1185">Reference proteome</keyword>
<accession>Q0W911</accession>
<protein>
    <submittedName>
        <fullName evidence="1">Uncharacterized protein</fullName>
    </submittedName>
</protein>
<evidence type="ECO:0000313" key="2">
    <source>
        <dbReference type="Proteomes" id="UP000000663"/>
    </source>
</evidence>
<dbReference type="Proteomes" id="UP000000663">
    <property type="component" value="Chromosome"/>
</dbReference>
<dbReference type="AlphaFoldDB" id="Q0W911"/>
<gene>
    <name evidence="1" type="ORF">NRC4</name>
</gene>
<name>Q0W911_METAR</name>
<evidence type="ECO:0000313" key="1">
    <source>
        <dbReference type="EMBL" id="CAJ35115.1"/>
    </source>
</evidence>
<proteinExistence type="predicted"/>
<dbReference type="KEGG" id="rci:NRC4"/>